<dbReference type="AlphaFoldDB" id="A0AAD7BCX5"/>
<dbReference type="PROSITE" id="PS50048">
    <property type="entry name" value="ZN2_CY6_FUNGAL_2"/>
    <property type="match status" value="1"/>
</dbReference>
<dbReference type="EMBL" id="JARKIF010000021">
    <property type="protein sequence ID" value="KAJ7617085.1"/>
    <property type="molecule type" value="Genomic_DNA"/>
</dbReference>
<keyword evidence="8" id="KW-1185">Reference proteome</keyword>
<feature type="region of interest" description="Disordered" evidence="5">
    <location>
        <begin position="78"/>
        <end position="106"/>
    </location>
</feature>
<evidence type="ECO:0000313" key="8">
    <source>
        <dbReference type="Proteomes" id="UP001221142"/>
    </source>
</evidence>
<comment type="caution">
    <text evidence="7">The sequence shown here is derived from an EMBL/GenBank/DDBJ whole genome shotgun (WGS) entry which is preliminary data.</text>
</comment>
<reference evidence="7" key="1">
    <citation type="submission" date="2023-03" db="EMBL/GenBank/DDBJ databases">
        <title>Massive genome expansion in bonnet fungi (Mycena s.s.) driven by repeated elements and novel gene families across ecological guilds.</title>
        <authorList>
            <consortium name="Lawrence Berkeley National Laboratory"/>
            <person name="Harder C.B."/>
            <person name="Miyauchi S."/>
            <person name="Viragh M."/>
            <person name="Kuo A."/>
            <person name="Thoen E."/>
            <person name="Andreopoulos B."/>
            <person name="Lu D."/>
            <person name="Skrede I."/>
            <person name="Drula E."/>
            <person name="Henrissat B."/>
            <person name="Morin E."/>
            <person name="Kohler A."/>
            <person name="Barry K."/>
            <person name="LaButti K."/>
            <person name="Morin E."/>
            <person name="Salamov A."/>
            <person name="Lipzen A."/>
            <person name="Mereny Z."/>
            <person name="Hegedus B."/>
            <person name="Baldrian P."/>
            <person name="Stursova M."/>
            <person name="Weitz H."/>
            <person name="Taylor A."/>
            <person name="Grigoriev I.V."/>
            <person name="Nagy L.G."/>
            <person name="Martin F."/>
            <person name="Kauserud H."/>
        </authorList>
    </citation>
    <scope>NUCLEOTIDE SEQUENCE</scope>
    <source>
        <strain evidence="7">9284</strain>
    </source>
</reference>
<evidence type="ECO:0000259" key="6">
    <source>
        <dbReference type="PROSITE" id="PS50048"/>
    </source>
</evidence>
<keyword evidence="3" id="KW-0804">Transcription</keyword>
<evidence type="ECO:0000256" key="4">
    <source>
        <dbReference type="ARBA" id="ARBA00023242"/>
    </source>
</evidence>
<proteinExistence type="predicted"/>
<gene>
    <name evidence="7" type="ORF">FB45DRAFT_872569</name>
</gene>
<dbReference type="SMART" id="SM00066">
    <property type="entry name" value="GAL4"/>
    <property type="match status" value="1"/>
</dbReference>
<dbReference type="Pfam" id="PF00172">
    <property type="entry name" value="Zn_clus"/>
    <property type="match status" value="1"/>
</dbReference>
<dbReference type="PROSITE" id="PS00463">
    <property type="entry name" value="ZN2_CY6_FUNGAL_1"/>
    <property type="match status" value="1"/>
</dbReference>
<dbReference type="Proteomes" id="UP001221142">
    <property type="component" value="Unassembled WGS sequence"/>
</dbReference>
<dbReference type="PANTHER" id="PTHR31069">
    <property type="entry name" value="OLEATE-ACTIVATED TRANSCRIPTION FACTOR 1-RELATED"/>
    <property type="match status" value="1"/>
</dbReference>
<dbReference type="SUPFAM" id="SSF57701">
    <property type="entry name" value="Zn2/Cys6 DNA-binding domain"/>
    <property type="match status" value="1"/>
</dbReference>
<protein>
    <recommendedName>
        <fullName evidence="6">Zn(2)-C6 fungal-type domain-containing protein</fullName>
    </recommendedName>
</protein>
<name>A0AAD7BCX5_9AGAR</name>
<keyword evidence="2" id="KW-0238">DNA-binding</keyword>
<dbReference type="InterPro" id="IPR036864">
    <property type="entry name" value="Zn2-C6_fun-type_DNA-bd_sf"/>
</dbReference>
<dbReference type="PANTHER" id="PTHR31069:SF32">
    <property type="entry name" value="ARGININE METABOLISM REGULATION PROTEIN II"/>
    <property type="match status" value="1"/>
</dbReference>
<dbReference type="Gene3D" id="4.10.240.10">
    <property type="entry name" value="Zn(2)-C6 fungal-type DNA-binding domain"/>
    <property type="match status" value="1"/>
</dbReference>
<evidence type="ECO:0000256" key="1">
    <source>
        <dbReference type="ARBA" id="ARBA00023015"/>
    </source>
</evidence>
<evidence type="ECO:0000313" key="7">
    <source>
        <dbReference type="EMBL" id="KAJ7617085.1"/>
    </source>
</evidence>
<dbReference type="InterPro" id="IPR050675">
    <property type="entry name" value="OAF3"/>
</dbReference>
<feature type="region of interest" description="Disordered" evidence="5">
    <location>
        <begin position="1"/>
        <end position="20"/>
    </location>
</feature>
<keyword evidence="4" id="KW-0539">Nucleus</keyword>
<keyword evidence="1" id="KW-0805">Transcription regulation</keyword>
<accession>A0AAD7BCX5</accession>
<feature type="compositionally biased region" description="Polar residues" evidence="5">
    <location>
        <begin position="86"/>
        <end position="95"/>
    </location>
</feature>
<dbReference type="GO" id="GO:0003677">
    <property type="term" value="F:DNA binding"/>
    <property type="evidence" value="ECO:0007669"/>
    <property type="project" value="UniProtKB-KW"/>
</dbReference>
<dbReference type="InterPro" id="IPR001138">
    <property type="entry name" value="Zn2Cys6_DnaBD"/>
</dbReference>
<evidence type="ECO:0000256" key="5">
    <source>
        <dbReference type="SAM" id="MobiDB-lite"/>
    </source>
</evidence>
<dbReference type="GO" id="GO:0008270">
    <property type="term" value="F:zinc ion binding"/>
    <property type="evidence" value="ECO:0007669"/>
    <property type="project" value="InterPro"/>
</dbReference>
<organism evidence="7 8">
    <name type="scientific">Roridomyces roridus</name>
    <dbReference type="NCBI Taxonomy" id="1738132"/>
    <lineage>
        <taxon>Eukaryota</taxon>
        <taxon>Fungi</taxon>
        <taxon>Dikarya</taxon>
        <taxon>Basidiomycota</taxon>
        <taxon>Agaricomycotina</taxon>
        <taxon>Agaricomycetes</taxon>
        <taxon>Agaricomycetidae</taxon>
        <taxon>Agaricales</taxon>
        <taxon>Marasmiineae</taxon>
        <taxon>Mycenaceae</taxon>
        <taxon>Roridomyces</taxon>
    </lineage>
</organism>
<feature type="domain" description="Zn(2)-C6 fungal-type" evidence="6">
    <location>
        <begin position="31"/>
        <end position="67"/>
    </location>
</feature>
<sequence length="335" mass="36534">MSDSDSSSTLSLSPGILPPPFPIQRKRAHMACSNCRKRKVKCSNINNEGGGHEPCERCLKRRLECEYVAVADPLPPRSKTYGHGSWTRNHSTQPPSESPAFHASGMRPQDYPDPYLWDSAFGGDGFGQGLIQFTPPRTNTTTSAHPRPLPTAQYPMEYPESGFLQPGMGLPANYTPGLRTAYTSSNDNHIKPEPGVELGLSWEQGGAFTHRGTLNEAHSSGPTSEGVVGYFYVYIVCTAENVISGRGSGGRSIAVIFVLVPSDSARNGWAAEAQRDLFEGLNREHQEERDSDDSETSVVLTTKVAAFANVCNPGRWISSLRQQSRGRGFSTGVQW</sequence>
<evidence type="ECO:0000256" key="2">
    <source>
        <dbReference type="ARBA" id="ARBA00023125"/>
    </source>
</evidence>
<dbReference type="CDD" id="cd00067">
    <property type="entry name" value="GAL4"/>
    <property type="match status" value="1"/>
</dbReference>
<feature type="compositionally biased region" description="Low complexity" evidence="5">
    <location>
        <begin position="1"/>
        <end position="13"/>
    </location>
</feature>
<dbReference type="GO" id="GO:0000981">
    <property type="term" value="F:DNA-binding transcription factor activity, RNA polymerase II-specific"/>
    <property type="evidence" value="ECO:0007669"/>
    <property type="project" value="InterPro"/>
</dbReference>
<evidence type="ECO:0000256" key="3">
    <source>
        <dbReference type="ARBA" id="ARBA00023163"/>
    </source>
</evidence>